<dbReference type="EMBL" id="LDRV01000093">
    <property type="protein sequence ID" value="KTS09039.1"/>
    <property type="molecule type" value="Genomic_DNA"/>
</dbReference>
<dbReference type="Pfam" id="PF12691">
    <property type="entry name" value="Phage_tail_terminator_6"/>
    <property type="match status" value="1"/>
</dbReference>
<dbReference type="Proteomes" id="UP000072189">
    <property type="component" value="Unassembled WGS sequence"/>
</dbReference>
<dbReference type="InterPro" id="IPR024411">
    <property type="entry name" value="Tail_terminator_phage"/>
</dbReference>
<evidence type="ECO:0000313" key="1">
    <source>
        <dbReference type="EMBL" id="KTS09039.1"/>
    </source>
</evidence>
<protein>
    <recommendedName>
        <fullName evidence="3">Tail terminator</fullName>
    </recommendedName>
</protein>
<accession>A0A147F4Q1</accession>
<evidence type="ECO:0000313" key="2">
    <source>
        <dbReference type="Proteomes" id="UP000072189"/>
    </source>
</evidence>
<name>A0A147F4Q1_MICTE</name>
<evidence type="ECO:0008006" key="3">
    <source>
        <dbReference type="Google" id="ProtNLM"/>
    </source>
</evidence>
<reference evidence="1 2" key="1">
    <citation type="journal article" date="2016" name="Front. Microbiol.">
        <title>Genomic Resource of Rice Seed Associated Bacteria.</title>
        <authorList>
            <person name="Midha S."/>
            <person name="Bansal K."/>
            <person name="Sharma S."/>
            <person name="Kumar N."/>
            <person name="Patil P.P."/>
            <person name="Chaudhry V."/>
            <person name="Patil P.B."/>
        </authorList>
    </citation>
    <scope>NUCLEOTIDE SEQUENCE [LARGE SCALE GENOMIC DNA]</scope>
    <source>
        <strain evidence="1 2">RSA3</strain>
    </source>
</reference>
<comment type="caution">
    <text evidence="1">The sequence shown here is derived from an EMBL/GenBank/DDBJ whole genome shotgun (WGS) entry which is preliminary data.</text>
</comment>
<proteinExistence type="predicted"/>
<dbReference type="RefSeq" id="WP_058614769.1">
    <property type="nucleotide sequence ID" value="NZ_LDRV01000093.1"/>
</dbReference>
<sequence>MDDAALTIWLCEQLGEIEGWQWWPEPEPYPADIVGVNVGAIPADVGRTVGVRIFGGTDDEVTGTKTRRAQVRFRGDHGDPLGANALADAAFTRFRRLMREGVVSTIIRTSFAPSGESETGREERTDSYLIIFDNEEAPS</sequence>
<gene>
    <name evidence="1" type="ORF">RSA3_14145</name>
</gene>
<organism evidence="1 2">
    <name type="scientific">Microbacterium testaceum</name>
    <name type="common">Aureobacterium testaceum</name>
    <name type="synonym">Brevibacterium testaceum</name>
    <dbReference type="NCBI Taxonomy" id="2033"/>
    <lineage>
        <taxon>Bacteria</taxon>
        <taxon>Bacillati</taxon>
        <taxon>Actinomycetota</taxon>
        <taxon>Actinomycetes</taxon>
        <taxon>Micrococcales</taxon>
        <taxon>Microbacteriaceae</taxon>
        <taxon>Microbacterium</taxon>
    </lineage>
</organism>
<dbReference type="AlphaFoldDB" id="A0A147F4Q1"/>
<dbReference type="PATRIC" id="fig|2033.7.peg.3665"/>